<evidence type="ECO:0000256" key="4">
    <source>
        <dbReference type="ARBA" id="ARBA00022502"/>
    </source>
</evidence>
<keyword evidence="8 10" id="KW-0472">Membrane</keyword>
<evidence type="ECO:0000313" key="12">
    <source>
        <dbReference type="Proteomes" id="UP000318582"/>
    </source>
</evidence>
<dbReference type="Proteomes" id="UP000318582">
    <property type="component" value="Unassembled WGS sequence"/>
</dbReference>
<evidence type="ECO:0000256" key="3">
    <source>
        <dbReference type="ARBA" id="ARBA00010345"/>
    </source>
</evidence>
<protein>
    <recommendedName>
        <fullName evidence="10">Protein PBN1</fullName>
    </recommendedName>
</protein>
<comment type="pathway">
    <text evidence="2 10">Glycolipid biosynthesis; glycosylphosphatidylinositol-anchor biosynthesis.</text>
</comment>
<comment type="caution">
    <text evidence="11">The sequence shown here is derived from an EMBL/GenBank/DDBJ whole genome shotgun (WGS) entry which is preliminary data.</text>
</comment>
<evidence type="ECO:0000256" key="9">
    <source>
        <dbReference type="ARBA" id="ARBA00023180"/>
    </source>
</evidence>
<feature type="transmembrane region" description="Helical" evidence="10">
    <location>
        <begin position="198"/>
        <end position="219"/>
    </location>
</feature>
<keyword evidence="4 10" id="KW-0337">GPI-anchor biosynthesis</keyword>
<gene>
    <name evidence="11" type="ORF">PhCBS80983_g04975</name>
</gene>
<reference evidence="11 12" key="1">
    <citation type="journal article" date="2019" name="Sci. Rep.">
        <title>Comparative genomics of chytrid fungi reveal insights into the obligate biotrophic and pathogenic lifestyle of Synchytrium endobioticum.</title>
        <authorList>
            <person name="van de Vossenberg B.T.L.H."/>
            <person name="Warris S."/>
            <person name="Nguyen H.D.T."/>
            <person name="van Gent-Pelzer M.P.E."/>
            <person name="Joly D.L."/>
            <person name="van de Geest H.C."/>
            <person name="Bonants P.J.M."/>
            <person name="Smith D.S."/>
            <person name="Levesque C.A."/>
            <person name="van der Lee T.A.J."/>
        </authorList>
    </citation>
    <scope>NUCLEOTIDE SEQUENCE [LARGE SCALE GENOMIC DNA]</scope>
    <source>
        <strain evidence="11 12">CBS 809.83</strain>
    </source>
</reference>
<keyword evidence="7 10" id="KW-1133">Transmembrane helix</keyword>
<evidence type="ECO:0000256" key="5">
    <source>
        <dbReference type="ARBA" id="ARBA00022692"/>
    </source>
</evidence>
<evidence type="ECO:0000256" key="1">
    <source>
        <dbReference type="ARBA" id="ARBA00004389"/>
    </source>
</evidence>
<dbReference type="GO" id="GO:0005789">
    <property type="term" value="C:endoplasmic reticulum membrane"/>
    <property type="evidence" value="ECO:0007669"/>
    <property type="project" value="UniProtKB-SubCell"/>
</dbReference>
<comment type="similarity">
    <text evidence="3 10">Belongs to the PIGX family.</text>
</comment>
<comment type="subcellular location">
    <subcellularLocation>
        <location evidence="1 10">Endoplasmic reticulum membrane</location>
        <topology evidence="1 10">Single-pass membrane protein</topology>
    </subcellularLocation>
</comment>
<evidence type="ECO:0000256" key="7">
    <source>
        <dbReference type="ARBA" id="ARBA00022989"/>
    </source>
</evidence>
<organism evidence="11 12">
    <name type="scientific">Powellomyces hirtus</name>
    <dbReference type="NCBI Taxonomy" id="109895"/>
    <lineage>
        <taxon>Eukaryota</taxon>
        <taxon>Fungi</taxon>
        <taxon>Fungi incertae sedis</taxon>
        <taxon>Chytridiomycota</taxon>
        <taxon>Chytridiomycota incertae sedis</taxon>
        <taxon>Chytridiomycetes</taxon>
        <taxon>Spizellomycetales</taxon>
        <taxon>Powellomycetaceae</taxon>
        <taxon>Powellomyces</taxon>
    </lineage>
</organism>
<dbReference type="UniPathway" id="UPA00196"/>
<evidence type="ECO:0000256" key="10">
    <source>
        <dbReference type="RuleBase" id="RU366056"/>
    </source>
</evidence>
<comment type="function">
    <text evidence="10">Required for proper folding and/or the stability of a subset of proteins in the endoplasmic reticulum. Component of glycosylphosphatidylinositol-mannosyltransferase 1 which transfers the first of the 4 mannoses in the GPI-anchor precursors during GPI-anchor biosynthesis. Probably acts by stabilizing the mannosyltransferase GPI14.</text>
</comment>
<dbReference type="EMBL" id="QEAQ01000093">
    <property type="protein sequence ID" value="TPX55842.1"/>
    <property type="molecule type" value="Genomic_DNA"/>
</dbReference>
<proteinExistence type="inferred from homology"/>
<keyword evidence="9" id="KW-0325">Glycoprotein</keyword>
<dbReference type="PANTHER" id="PTHR28650:SF1">
    <property type="entry name" value="PHOSPHATIDYLINOSITOL-GLYCAN BIOSYNTHESIS CLASS X PROTEIN"/>
    <property type="match status" value="1"/>
</dbReference>
<name>A0A507DWY1_9FUNG</name>
<dbReference type="Pfam" id="PF08320">
    <property type="entry name" value="PIG-X"/>
    <property type="match status" value="1"/>
</dbReference>
<sequence length="239" mass="27263">MKPTKNVKQRSQDVDDVTKTITISAAVSPGYGYHQNLRLNLTILEPYPPKSTLALLLQFGRDTFADRYELGRTTWPAPVTIDCYGDADLEVSADSPVAKENNVYARVWLDDIQLNKEFHMSIPFHMRYLSPHPTQRYMTAMAPETSVYLLPFRVQKQEQTSSRHDLSLLPPNALKLTIGELYDRTIEIPVGRTSDRDLIAILTYVVVFLGVGIVFKALFALRKTDRLRSIVHEQKVKRT</sequence>
<dbReference type="PANTHER" id="PTHR28650">
    <property type="entry name" value="PHOSPHATIDYLINOSITOL-GLYCAN BIOSYNTHESIS CLASS X PROTEIN"/>
    <property type="match status" value="1"/>
</dbReference>
<dbReference type="AlphaFoldDB" id="A0A507DWY1"/>
<keyword evidence="5 10" id="KW-0812">Transmembrane</keyword>
<dbReference type="SMART" id="SM00780">
    <property type="entry name" value="PIG-X"/>
    <property type="match status" value="1"/>
</dbReference>
<dbReference type="InterPro" id="IPR040039">
    <property type="entry name" value="PIGX"/>
</dbReference>
<keyword evidence="12" id="KW-1185">Reference proteome</keyword>
<dbReference type="InterPro" id="IPR013233">
    <property type="entry name" value="PIG-X/PBN1"/>
</dbReference>
<dbReference type="GO" id="GO:0006506">
    <property type="term" value="P:GPI anchor biosynthetic process"/>
    <property type="evidence" value="ECO:0007669"/>
    <property type="project" value="UniProtKB-UniPathway"/>
</dbReference>
<keyword evidence="6 10" id="KW-0256">Endoplasmic reticulum</keyword>
<evidence type="ECO:0000256" key="6">
    <source>
        <dbReference type="ARBA" id="ARBA00022824"/>
    </source>
</evidence>
<evidence type="ECO:0000313" key="11">
    <source>
        <dbReference type="EMBL" id="TPX55842.1"/>
    </source>
</evidence>
<accession>A0A507DWY1</accession>
<evidence type="ECO:0000256" key="2">
    <source>
        <dbReference type="ARBA" id="ARBA00004687"/>
    </source>
</evidence>
<evidence type="ECO:0000256" key="8">
    <source>
        <dbReference type="ARBA" id="ARBA00023136"/>
    </source>
</evidence>